<dbReference type="PANTHER" id="PTHR36222:SF1">
    <property type="entry name" value="SERINE PROTEASE INHIBITOR RV3364C"/>
    <property type="match status" value="1"/>
</dbReference>
<accession>A0ABW0ZPZ6</accession>
<evidence type="ECO:0000313" key="2">
    <source>
        <dbReference type="EMBL" id="MFC5744573.1"/>
    </source>
</evidence>
<dbReference type="EMBL" id="JBHSON010000003">
    <property type="protein sequence ID" value="MFC5744573.1"/>
    <property type="molecule type" value="Genomic_DNA"/>
</dbReference>
<name>A0ABW0ZPZ6_9ACTN</name>
<protein>
    <submittedName>
        <fullName evidence="2">Roadblock/LC7 domain-containing protein</fullName>
    </submittedName>
</protein>
<dbReference type="InterPro" id="IPR004942">
    <property type="entry name" value="Roadblock/LAMTOR2_dom"/>
</dbReference>
<keyword evidence="3" id="KW-1185">Reference proteome</keyword>
<organism evidence="2 3">
    <name type="scientific">Actinomadura rugatobispora</name>
    <dbReference type="NCBI Taxonomy" id="1994"/>
    <lineage>
        <taxon>Bacteria</taxon>
        <taxon>Bacillati</taxon>
        <taxon>Actinomycetota</taxon>
        <taxon>Actinomycetes</taxon>
        <taxon>Streptosporangiales</taxon>
        <taxon>Thermomonosporaceae</taxon>
        <taxon>Actinomadura</taxon>
    </lineage>
</organism>
<proteinExistence type="predicted"/>
<dbReference type="PANTHER" id="PTHR36222">
    <property type="entry name" value="SERINE PROTEASE INHIBITOR RV3364C"/>
    <property type="match status" value="1"/>
</dbReference>
<evidence type="ECO:0000313" key="3">
    <source>
        <dbReference type="Proteomes" id="UP001596074"/>
    </source>
</evidence>
<reference evidence="3" key="1">
    <citation type="journal article" date="2019" name="Int. J. Syst. Evol. Microbiol.">
        <title>The Global Catalogue of Microorganisms (GCM) 10K type strain sequencing project: providing services to taxonomists for standard genome sequencing and annotation.</title>
        <authorList>
            <consortium name="The Broad Institute Genomics Platform"/>
            <consortium name="The Broad Institute Genome Sequencing Center for Infectious Disease"/>
            <person name="Wu L."/>
            <person name="Ma J."/>
        </authorList>
    </citation>
    <scope>NUCLEOTIDE SEQUENCE [LARGE SCALE GENOMIC DNA]</scope>
    <source>
        <strain evidence="3">KCTC 42087</strain>
    </source>
</reference>
<dbReference type="SMART" id="SM00960">
    <property type="entry name" value="Robl_LC7"/>
    <property type="match status" value="1"/>
</dbReference>
<sequence>MTQVAAEAQSFNWLLGNFVRNTDGVTDSVAVSSDGLLMAMSDGLDRDGAEQLAAIVSGVTSLARSASRHYDFDGLKLVMIEMRRGFLLVSAISDGSCLGVVATAGCDLGLVGHEMATLCDRFGGLLTPQMVTELKNQVLRRAAPR</sequence>
<evidence type="ECO:0000259" key="1">
    <source>
        <dbReference type="SMART" id="SM00960"/>
    </source>
</evidence>
<dbReference type="InterPro" id="IPR053141">
    <property type="entry name" value="Mycobact_SerProt_Inhib_Rv3364c"/>
</dbReference>
<comment type="caution">
    <text evidence="2">The sequence shown here is derived from an EMBL/GenBank/DDBJ whole genome shotgun (WGS) entry which is preliminary data.</text>
</comment>
<dbReference type="Proteomes" id="UP001596074">
    <property type="component" value="Unassembled WGS sequence"/>
</dbReference>
<dbReference type="Pfam" id="PF03259">
    <property type="entry name" value="Robl_LC7"/>
    <property type="match status" value="1"/>
</dbReference>
<dbReference type="RefSeq" id="WP_378279859.1">
    <property type="nucleotide sequence ID" value="NZ_JBHSON010000003.1"/>
</dbReference>
<dbReference type="SUPFAM" id="SSF103196">
    <property type="entry name" value="Roadblock/LC7 domain"/>
    <property type="match status" value="1"/>
</dbReference>
<gene>
    <name evidence="2" type="ORF">ACFPZN_02975</name>
</gene>
<dbReference type="Gene3D" id="3.30.450.30">
    <property type="entry name" value="Dynein light chain 2a, cytoplasmic"/>
    <property type="match status" value="1"/>
</dbReference>
<feature type="domain" description="Roadblock/LAMTOR2" evidence="1">
    <location>
        <begin position="12"/>
        <end position="102"/>
    </location>
</feature>